<protein>
    <submittedName>
        <fullName evidence="7">B12-binding domain/radical SAM domain protein, family</fullName>
    </submittedName>
</protein>
<name>A0A090N7G3_AFIFE</name>
<dbReference type="Pfam" id="PF04055">
    <property type="entry name" value="Radical_SAM"/>
    <property type="match status" value="1"/>
</dbReference>
<dbReference type="RefSeq" id="WP_048756445.1">
    <property type="nucleotide sequence ID" value="NZ_CCAZ020000001.1"/>
</dbReference>
<dbReference type="SUPFAM" id="SSF102114">
    <property type="entry name" value="Radical SAM enzymes"/>
    <property type="match status" value="1"/>
</dbReference>
<dbReference type="Gene3D" id="3.40.50.280">
    <property type="entry name" value="Cobalamin-binding domain"/>
    <property type="match status" value="1"/>
</dbReference>
<dbReference type="PANTHER" id="PTHR43409">
    <property type="entry name" value="ANAEROBIC MAGNESIUM-PROTOPORPHYRIN IX MONOMETHYL ESTER CYCLASE-RELATED"/>
    <property type="match status" value="1"/>
</dbReference>
<evidence type="ECO:0000256" key="3">
    <source>
        <dbReference type="ARBA" id="ARBA00022723"/>
    </source>
</evidence>
<dbReference type="EMBL" id="CCAZ020000001">
    <property type="protein sequence ID" value="CEG08553.1"/>
    <property type="molecule type" value="Genomic_DNA"/>
</dbReference>
<keyword evidence="8" id="KW-1185">Reference proteome</keyword>
<dbReference type="AlphaFoldDB" id="A0A090N7G3"/>
<dbReference type="GO" id="GO:0046872">
    <property type="term" value="F:metal ion binding"/>
    <property type="evidence" value="ECO:0007669"/>
    <property type="project" value="UniProtKB-KW"/>
</dbReference>
<keyword evidence="5" id="KW-0411">Iron-sulfur</keyword>
<dbReference type="InterPro" id="IPR034530">
    <property type="entry name" value="HpnP-like"/>
</dbReference>
<accession>A0A090N7G3</accession>
<dbReference type="Pfam" id="PF02310">
    <property type="entry name" value="B12-binding"/>
    <property type="match status" value="1"/>
</dbReference>
<proteinExistence type="predicted"/>
<dbReference type="GO" id="GO:0031419">
    <property type="term" value="F:cobalamin binding"/>
    <property type="evidence" value="ECO:0007669"/>
    <property type="project" value="InterPro"/>
</dbReference>
<dbReference type="SFLD" id="SFLDF00303">
    <property type="entry name" value="hopanoid_C2-methyltransferase"/>
    <property type="match status" value="1"/>
</dbReference>
<evidence type="ECO:0000313" key="7">
    <source>
        <dbReference type="EMBL" id="CEG08553.1"/>
    </source>
</evidence>
<evidence type="ECO:0000256" key="4">
    <source>
        <dbReference type="ARBA" id="ARBA00023004"/>
    </source>
</evidence>
<dbReference type="Proteomes" id="UP000035762">
    <property type="component" value="Unassembled WGS sequence"/>
</dbReference>
<evidence type="ECO:0000313" key="8">
    <source>
        <dbReference type="Proteomes" id="UP000035762"/>
    </source>
</evidence>
<dbReference type="InterPro" id="IPR007197">
    <property type="entry name" value="rSAM"/>
</dbReference>
<dbReference type="InterPro" id="IPR023404">
    <property type="entry name" value="rSAM_horseshoe"/>
</dbReference>
<evidence type="ECO:0000256" key="2">
    <source>
        <dbReference type="ARBA" id="ARBA00022691"/>
    </source>
</evidence>
<feature type="domain" description="Radical SAM core" evidence="6">
    <location>
        <begin position="175"/>
        <end position="408"/>
    </location>
</feature>
<organism evidence="7 8">
    <name type="scientific">Afipia felis</name>
    <name type="common">Cat scratch disease bacillus</name>
    <dbReference type="NCBI Taxonomy" id="1035"/>
    <lineage>
        <taxon>Bacteria</taxon>
        <taxon>Pseudomonadati</taxon>
        <taxon>Pseudomonadota</taxon>
        <taxon>Alphaproteobacteria</taxon>
        <taxon>Hyphomicrobiales</taxon>
        <taxon>Nitrobacteraceae</taxon>
        <taxon>Afipia</taxon>
    </lineage>
</organism>
<dbReference type="SFLD" id="SFLDG01123">
    <property type="entry name" value="methyltransferase_(Class_B)"/>
    <property type="match status" value="1"/>
</dbReference>
<gene>
    <name evidence="7" type="ORF">BN961_01969</name>
</gene>
<keyword evidence="3" id="KW-0479">Metal-binding</keyword>
<dbReference type="InterPro" id="IPR034466">
    <property type="entry name" value="Methyltransferase_Class_B"/>
</dbReference>
<keyword evidence="4" id="KW-0408">Iron</keyword>
<comment type="cofactor">
    <cofactor evidence="1">
        <name>[4Fe-4S] cluster</name>
        <dbReference type="ChEBI" id="CHEBI:49883"/>
    </cofactor>
</comment>
<dbReference type="GO" id="GO:0005829">
    <property type="term" value="C:cytosol"/>
    <property type="evidence" value="ECO:0007669"/>
    <property type="project" value="TreeGrafter"/>
</dbReference>
<dbReference type="InterPro" id="IPR058240">
    <property type="entry name" value="rSAM_sf"/>
</dbReference>
<dbReference type="GO" id="GO:0003824">
    <property type="term" value="F:catalytic activity"/>
    <property type="evidence" value="ECO:0007669"/>
    <property type="project" value="InterPro"/>
</dbReference>
<sequence>MKKTTGLAPRRILCVFPKYSPSFGTFEYAYPLTDGVKAFMPPQGLLLIAAALPEGWSVRFIDENIRAATDEDFEWAEAVFVSGMHIQRKQINDICRRAHEHDLPTALGGPSVSACPDYYPEFDYLHIGEMGDATDDLFARLSADPTRPKRQVMLETHERLAMTEFPLPAYELIPLRKYFLGSIQFSSGCPYQCEFCDIPGLYGRNPRLKSPQQVIAELDKMVENGLSGAVYFVDDNFIGNRRAVLELLPHLVEWQKRNGYAVQFACEATLNIAKRPEILQLMHDAFFLTVFCGIETPDPNALKAMSKEHNMMVPILEGVQTLNSYGLEVVSGIILGLDTDTEESGEGILDFIEQSQIPLLTINLLQALPKTPLWDRLQRAGRLIENTDRDSNVDFLLPYDQVVAMWRECMGRAYTPEKMFARFQHQIEHTYPNRIHPPPTKQRLTAANIKRGLTMVAKIIWHAGVRGDYRREFWKFAWPRLKAGDVERFISCSLVAHHLITFARGASSGRQTASYYSDKPAAVLPQAAE</sequence>
<dbReference type="OrthoDB" id="9801424at2"/>
<comment type="caution">
    <text evidence="7">The sequence shown here is derived from an EMBL/GenBank/DDBJ whole genome shotgun (WGS) entry which is preliminary data.</text>
</comment>
<evidence type="ECO:0000256" key="1">
    <source>
        <dbReference type="ARBA" id="ARBA00001966"/>
    </source>
</evidence>
<dbReference type="InterPro" id="IPR025274">
    <property type="entry name" value="DUF4070"/>
</dbReference>
<dbReference type="PANTHER" id="PTHR43409:SF9">
    <property type="entry name" value="BLR2995 PROTEIN"/>
    <property type="match status" value="1"/>
</dbReference>
<dbReference type="InterPro" id="IPR006158">
    <property type="entry name" value="Cobalamin-bd"/>
</dbReference>
<dbReference type="Gene3D" id="3.80.30.20">
    <property type="entry name" value="tm_1862 like domain"/>
    <property type="match status" value="1"/>
</dbReference>
<evidence type="ECO:0000256" key="5">
    <source>
        <dbReference type="ARBA" id="ARBA00023014"/>
    </source>
</evidence>
<dbReference type="SFLD" id="SFLDS00029">
    <property type="entry name" value="Radical_SAM"/>
    <property type="match status" value="1"/>
</dbReference>
<dbReference type="InterPro" id="IPR006638">
    <property type="entry name" value="Elp3/MiaA/NifB-like_rSAM"/>
</dbReference>
<dbReference type="SFLD" id="SFLDG01082">
    <property type="entry name" value="B12-binding_domain_containing"/>
    <property type="match status" value="1"/>
</dbReference>
<dbReference type="PROSITE" id="PS51918">
    <property type="entry name" value="RADICAL_SAM"/>
    <property type="match status" value="1"/>
</dbReference>
<dbReference type="InterPro" id="IPR051198">
    <property type="entry name" value="BchE-like"/>
</dbReference>
<dbReference type="GO" id="GO:0051539">
    <property type="term" value="F:4 iron, 4 sulfur cluster binding"/>
    <property type="evidence" value="ECO:0007669"/>
    <property type="project" value="UniProtKB-KW"/>
</dbReference>
<reference evidence="7 8" key="1">
    <citation type="journal article" date="2014" name="Genome Announc.">
        <title>Genome Sequence of Afipia felis Strain 76713, Isolated in Hospital Water Using an Amoeba Co-Culture Procedure.</title>
        <authorList>
            <person name="Benamar S."/>
            <person name="La Scola B."/>
            <person name="Croce O."/>
        </authorList>
    </citation>
    <scope>NUCLEOTIDE SEQUENCE [LARGE SCALE GENOMIC DNA]</scope>
    <source>
        <strain evidence="7 8">76713</strain>
    </source>
</reference>
<keyword evidence="2" id="KW-0949">S-adenosyl-L-methionine</keyword>
<dbReference type="Pfam" id="PF13282">
    <property type="entry name" value="DUF4070"/>
    <property type="match status" value="1"/>
</dbReference>
<dbReference type="STRING" id="1035.BN961_01969"/>
<evidence type="ECO:0000259" key="6">
    <source>
        <dbReference type="PROSITE" id="PS51918"/>
    </source>
</evidence>
<dbReference type="SMART" id="SM00729">
    <property type="entry name" value="Elp3"/>
    <property type="match status" value="1"/>
</dbReference>